<dbReference type="Proteomes" id="UP001610446">
    <property type="component" value="Unassembled WGS sequence"/>
</dbReference>
<evidence type="ECO:0000256" key="1">
    <source>
        <dbReference type="ARBA" id="ARBA00009009"/>
    </source>
</evidence>
<protein>
    <submittedName>
        <fullName evidence="4">Beta-lactamase/transpeptidase-like protein</fullName>
    </submittedName>
</protein>
<name>A0ABR4L213_9EURO</name>
<dbReference type="SUPFAM" id="SSF56601">
    <property type="entry name" value="beta-lactamase/transpeptidase-like"/>
    <property type="match status" value="1"/>
</dbReference>
<gene>
    <name evidence="4" type="ORF">BJY01DRAFT_241872</name>
</gene>
<dbReference type="InterPro" id="IPR001466">
    <property type="entry name" value="Beta-lactam-related"/>
</dbReference>
<evidence type="ECO:0000313" key="5">
    <source>
        <dbReference type="Proteomes" id="UP001610446"/>
    </source>
</evidence>
<dbReference type="Gene3D" id="3.40.710.10">
    <property type="entry name" value="DD-peptidase/beta-lactamase superfamily"/>
    <property type="match status" value="1"/>
</dbReference>
<evidence type="ECO:0000256" key="2">
    <source>
        <dbReference type="ARBA" id="ARBA00022801"/>
    </source>
</evidence>
<evidence type="ECO:0000313" key="4">
    <source>
        <dbReference type="EMBL" id="KAL2858544.1"/>
    </source>
</evidence>
<dbReference type="Pfam" id="PF00144">
    <property type="entry name" value="Beta-lactamase"/>
    <property type="match status" value="1"/>
</dbReference>
<comment type="caution">
    <text evidence="4">The sequence shown here is derived from an EMBL/GenBank/DDBJ whole genome shotgun (WGS) entry which is preliminary data.</text>
</comment>
<keyword evidence="2" id="KW-0378">Hydrolase</keyword>
<proteinExistence type="inferred from homology"/>
<accession>A0ABR4L213</accession>
<dbReference type="PANTHER" id="PTHR43283:SF17">
    <property type="entry name" value="(LOVD), PUTATIVE (AFU_ORTHOLOGUE AFUA_5G00920)-RELATED"/>
    <property type="match status" value="1"/>
</dbReference>
<evidence type="ECO:0000259" key="3">
    <source>
        <dbReference type="Pfam" id="PF00144"/>
    </source>
</evidence>
<reference evidence="4 5" key="1">
    <citation type="submission" date="2024-07" db="EMBL/GenBank/DDBJ databases">
        <title>Section-level genome sequencing and comparative genomics of Aspergillus sections Usti and Cavernicolus.</title>
        <authorList>
            <consortium name="Lawrence Berkeley National Laboratory"/>
            <person name="Nybo J.L."/>
            <person name="Vesth T.C."/>
            <person name="Theobald S."/>
            <person name="Frisvad J.C."/>
            <person name="Larsen T.O."/>
            <person name="Kjaerboelling I."/>
            <person name="Rothschild-Mancinelli K."/>
            <person name="Lyhne E.K."/>
            <person name="Kogle M.E."/>
            <person name="Barry K."/>
            <person name="Clum A."/>
            <person name="Na H."/>
            <person name="Ledsgaard L."/>
            <person name="Lin J."/>
            <person name="Lipzen A."/>
            <person name="Kuo A."/>
            <person name="Riley R."/>
            <person name="Mondo S."/>
            <person name="Labutti K."/>
            <person name="Haridas S."/>
            <person name="Pangalinan J."/>
            <person name="Salamov A.A."/>
            <person name="Simmons B.A."/>
            <person name="Magnuson J.K."/>
            <person name="Chen J."/>
            <person name="Drula E."/>
            <person name="Henrissat B."/>
            <person name="Wiebenga A."/>
            <person name="Lubbers R.J."/>
            <person name="Gomes A.C."/>
            <person name="Makela M.R."/>
            <person name="Stajich J."/>
            <person name="Grigoriev I.V."/>
            <person name="Mortensen U.H."/>
            <person name="De Vries R.P."/>
            <person name="Baker S.E."/>
            <person name="Andersen M.R."/>
        </authorList>
    </citation>
    <scope>NUCLEOTIDE SEQUENCE [LARGE SCALE GENOMIC DNA]</scope>
    <source>
        <strain evidence="4 5">CBS 123904</strain>
    </source>
</reference>
<keyword evidence="5" id="KW-1185">Reference proteome</keyword>
<comment type="similarity">
    <text evidence="1">Belongs to the class-A beta-lactamase family.</text>
</comment>
<feature type="domain" description="Beta-lactamase-related" evidence="3">
    <location>
        <begin position="2"/>
        <end position="180"/>
    </location>
</feature>
<sequence>MKLGDFILKNICRPLGLESTTKQPELLPHFEEKRVDIGIRNDDGAFSTVPEIFPIPTPDDFGGASLYSTPREFTRFLSVLLGGGRGILGQESTDEIFRPQLAPLVREQLNAQVNTAQPMKWMFTTGNVVNFGLGVAITAEDVPGGRSAGSVAWGGHTNTHWWIDRKNGVCATSFFHHLPPCDPGVVSIRDEFEERLYEYLKEATG</sequence>
<organism evidence="4 5">
    <name type="scientific">Aspergillus pseudoustus</name>
    <dbReference type="NCBI Taxonomy" id="1810923"/>
    <lineage>
        <taxon>Eukaryota</taxon>
        <taxon>Fungi</taxon>
        <taxon>Dikarya</taxon>
        <taxon>Ascomycota</taxon>
        <taxon>Pezizomycotina</taxon>
        <taxon>Eurotiomycetes</taxon>
        <taxon>Eurotiomycetidae</taxon>
        <taxon>Eurotiales</taxon>
        <taxon>Aspergillaceae</taxon>
        <taxon>Aspergillus</taxon>
        <taxon>Aspergillus subgen. Nidulantes</taxon>
    </lineage>
</organism>
<dbReference type="EMBL" id="JBFXLU010000001">
    <property type="protein sequence ID" value="KAL2858544.1"/>
    <property type="molecule type" value="Genomic_DNA"/>
</dbReference>
<dbReference type="PANTHER" id="PTHR43283">
    <property type="entry name" value="BETA-LACTAMASE-RELATED"/>
    <property type="match status" value="1"/>
</dbReference>
<dbReference type="InterPro" id="IPR012338">
    <property type="entry name" value="Beta-lactam/transpept-like"/>
</dbReference>
<dbReference type="InterPro" id="IPR050789">
    <property type="entry name" value="Diverse_Enzym_Activities"/>
</dbReference>